<dbReference type="SMART" id="SM00342">
    <property type="entry name" value="HTH_ARAC"/>
    <property type="match status" value="1"/>
</dbReference>
<dbReference type="PROSITE" id="PS01124">
    <property type="entry name" value="HTH_ARAC_FAMILY_2"/>
    <property type="match status" value="1"/>
</dbReference>
<reference evidence="5" key="1">
    <citation type="submission" date="2020-09" db="EMBL/GenBank/DDBJ databases">
        <title>A novel bacterium of genus Paenibacillus, isolated from South China Sea.</title>
        <authorList>
            <person name="Huang H."/>
            <person name="Mo K."/>
            <person name="Hu Y."/>
        </authorList>
    </citation>
    <scope>NUCLEOTIDE SEQUENCE</scope>
    <source>
        <strain evidence="5">IB182363</strain>
    </source>
</reference>
<dbReference type="Pfam" id="PF02311">
    <property type="entry name" value="AraC_binding"/>
    <property type="match status" value="1"/>
</dbReference>
<evidence type="ECO:0000259" key="4">
    <source>
        <dbReference type="PROSITE" id="PS01124"/>
    </source>
</evidence>
<dbReference type="InterPro" id="IPR018060">
    <property type="entry name" value="HTH_AraC"/>
</dbReference>
<evidence type="ECO:0000313" key="5">
    <source>
        <dbReference type="EMBL" id="MBD2865278.1"/>
    </source>
</evidence>
<dbReference type="RefSeq" id="WP_190930901.1">
    <property type="nucleotide sequence ID" value="NZ_JACXJA010000040.1"/>
</dbReference>
<dbReference type="InterPro" id="IPR009057">
    <property type="entry name" value="Homeodomain-like_sf"/>
</dbReference>
<dbReference type="PANTHER" id="PTHR43280:SF2">
    <property type="entry name" value="HTH-TYPE TRANSCRIPTIONAL REGULATOR EXSA"/>
    <property type="match status" value="1"/>
</dbReference>
<evidence type="ECO:0000256" key="3">
    <source>
        <dbReference type="ARBA" id="ARBA00023163"/>
    </source>
</evidence>
<dbReference type="SUPFAM" id="SSF51215">
    <property type="entry name" value="Regulatory protein AraC"/>
    <property type="match status" value="1"/>
</dbReference>
<evidence type="ECO:0000256" key="1">
    <source>
        <dbReference type="ARBA" id="ARBA00023015"/>
    </source>
</evidence>
<dbReference type="InterPro" id="IPR003313">
    <property type="entry name" value="AraC-bd"/>
</dbReference>
<dbReference type="GO" id="GO:0003700">
    <property type="term" value="F:DNA-binding transcription factor activity"/>
    <property type="evidence" value="ECO:0007669"/>
    <property type="project" value="InterPro"/>
</dbReference>
<comment type="caution">
    <text evidence="5">The sequence shown here is derived from an EMBL/GenBank/DDBJ whole genome shotgun (WGS) entry which is preliminary data.</text>
</comment>
<keyword evidence="6" id="KW-1185">Reference proteome</keyword>
<dbReference type="Gene3D" id="1.10.10.60">
    <property type="entry name" value="Homeodomain-like"/>
    <property type="match status" value="2"/>
</dbReference>
<dbReference type="InterPro" id="IPR014710">
    <property type="entry name" value="RmlC-like_jellyroll"/>
</dbReference>
<dbReference type="Gene3D" id="2.60.120.10">
    <property type="entry name" value="Jelly Rolls"/>
    <property type="match status" value="1"/>
</dbReference>
<organism evidence="5 6">
    <name type="scientific">Paenibacillus oceani</name>
    <dbReference type="NCBI Taxonomy" id="2772510"/>
    <lineage>
        <taxon>Bacteria</taxon>
        <taxon>Bacillati</taxon>
        <taxon>Bacillota</taxon>
        <taxon>Bacilli</taxon>
        <taxon>Bacillales</taxon>
        <taxon>Paenibacillaceae</taxon>
        <taxon>Paenibacillus</taxon>
    </lineage>
</organism>
<dbReference type="Pfam" id="PF12833">
    <property type="entry name" value="HTH_18"/>
    <property type="match status" value="1"/>
</dbReference>
<proteinExistence type="predicted"/>
<dbReference type="Proteomes" id="UP000639396">
    <property type="component" value="Unassembled WGS sequence"/>
</dbReference>
<dbReference type="PROSITE" id="PS00041">
    <property type="entry name" value="HTH_ARAC_FAMILY_1"/>
    <property type="match status" value="1"/>
</dbReference>
<dbReference type="SUPFAM" id="SSF46689">
    <property type="entry name" value="Homeodomain-like"/>
    <property type="match status" value="2"/>
</dbReference>
<dbReference type="GO" id="GO:0043565">
    <property type="term" value="F:sequence-specific DNA binding"/>
    <property type="evidence" value="ECO:0007669"/>
    <property type="project" value="InterPro"/>
</dbReference>
<protein>
    <submittedName>
        <fullName evidence="5">Helix-turn-helix transcriptional regulator</fullName>
    </submittedName>
</protein>
<keyword evidence="2" id="KW-0238">DNA-binding</keyword>
<dbReference type="EMBL" id="JACXJA010000040">
    <property type="protein sequence ID" value="MBD2865278.1"/>
    <property type="molecule type" value="Genomic_DNA"/>
</dbReference>
<gene>
    <name evidence="5" type="ORF">IDH45_25170</name>
</gene>
<keyword evidence="3" id="KW-0804">Transcription</keyword>
<feature type="domain" description="HTH araC/xylS-type" evidence="4">
    <location>
        <begin position="199"/>
        <end position="297"/>
    </location>
</feature>
<evidence type="ECO:0000313" key="6">
    <source>
        <dbReference type="Proteomes" id="UP000639396"/>
    </source>
</evidence>
<dbReference type="PANTHER" id="PTHR43280">
    <property type="entry name" value="ARAC-FAMILY TRANSCRIPTIONAL REGULATOR"/>
    <property type="match status" value="1"/>
</dbReference>
<dbReference type="InterPro" id="IPR018062">
    <property type="entry name" value="HTH_AraC-typ_CS"/>
</dbReference>
<sequence>MEIYKEPIHYQNPVLCIKVWKFEQPGRPRPKPAVAATQEQLQNVRWHYHKEVEFILVQKGIHEIHTPNRPYLLHPGDVVVIGSSQLHRGRPYSEEGLVYIVLHVDLEAYFDPAMMRYYRHFSEVHHPLEDLNYMFRENENVRRELGRIIERIHDEIMGKSTGYEIAASMHIKHLLLTLLRGDTRGLLQAHDLVDPGVMKPILEHVDNHLSEKIDMERVSHLAGMSYFYFSKYFKKAMGSSFTDYVNRKRIAKAERLLVTSSQNVTEIARAVGIENMAHFYELFKRFNGCTPKQYLRKIDSGVE</sequence>
<name>A0A927H2E6_9BACL</name>
<dbReference type="InterPro" id="IPR037923">
    <property type="entry name" value="HTH-like"/>
</dbReference>
<evidence type="ECO:0000256" key="2">
    <source>
        <dbReference type="ARBA" id="ARBA00023125"/>
    </source>
</evidence>
<keyword evidence="1" id="KW-0805">Transcription regulation</keyword>
<accession>A0A927H2E6</accession>
<dbReference type="AlphaFoldDB" id="A0A927H2E6"/>
<dbReference type="CDD" id="cd02208">
    <property type="entry name" value="cupin_RmlC-like"/>
    <property type="match status" value="1"/>
</dbReference>